<dbReference type="SUPFAM" id="SSF46689">
    <property type="entry name" value="Homeodomain-like"/>
    <property type="match status" value="1"/>
</dbReference>
<dbReference type="Proteomes" id="UP000032680">
    <property type="component" value="Unassembled WGS sequence"/>
</dbReference>
<evidence type="ECO:0000256" key="3">
    <source>
        <dbReference type="ARBA" id="ARBA00023163"/>
    </source>
</evidence>
<accession>A0A0D6P7V3</accession>
<dbReference type="Gene3D" id="1.10.357.10">
    <property type="entry name" value="Tetracycline Repressor, domain 2"/>
    <property type="match status" value="1"/>
</dbReference>
<gene>
    <name evidence="7" type="ORF">Asru_0277_06</name>
</gene>
<proteinExistence type="predicted"/>
<dbReference type="Pfam" id="PF00440">
    <property type="entry name" value="TetR_N"/>
    <property type="match status" value="1"/>
</dbReference>
<feature type="domain" description="HTH tetR-type" evidence="6">
    <location>
        <begin position="9"/>
        <end position="69"/>
    </location>
</feature>
<dbReference type="InterPro" id="IPR001647">
    <property type="entry name" value="HTH_TetR"/>
</dbReference>
<keyword evidence="3" id="KW-0804">Transcription</keyword>
<protein>
    <submittedName>
        <fullName evidence="7">Transcriptional regulator TetR</fullName>
    </submittedName>
</protein>
<evidence type="ECO:0000259" key="6">
    <source>
        <dbReference type="PROSITE" id="PS50977"/>
    </source>
</evidence>
<dbReference type="PANTHER" id="PTHR47506:SF7">
    <property type="entry name" value="TRANSCRIPTIONAL REGULATORY PROTEIN"/>
    <property type="match status" value="1"/>
</dbReference>
<dbReference type="EMBL" id="BANB01000277">
    <property type="protein sequence ID" value="GAN77283.1"/>
    <property type="molecule type" value="Genomic_DNA"/>
</dbReference>
<keyword evidence="2 4" id="KW-0238">DNA-binding</keyword>
<dbReference type="Gene3D" id="1.10.10.60">
    <property type="entry name" value="Homeodomain-like"/>
    <property type="match status" value="1"/>
</dbReference>
<feature type="region of interest" description="Disordered" evidence="5">
    <location>
        <begin position="181"/>
        <end position="212"/>
    </location>
</feature>
<feature type="DNA-binding region" description="H-T-H motif" evidence="4">
    <location>
        <begin position="32"/>
        <end position="51"/>
    </location>
</feature>
<dbReference type="PANTHER" id="PTHR47506">
    <property type="entry name" value="TRANSCRIPTIONAL REGULATORY PROTEIN"/>
    <property type="match status" value="1"/>
</dbReference>
<comment type="caution">
    <text evidence="7">The sequence shown here is derived from an EMBL/GenBank/DDBJ whole genome shotgun (WGS) entry which is preliminary data.</text>
</comment>
<evidence type="ECO:0000256" key="4">
    <source>
        <dbReference type="PROSITE-ProRule" id="PRU00335"/>
    </source>
</evidence>
<reference evidence="7 8" key="1">
    <citation type="submission" date="2012-11" db="EMBL/GenBank/DDBJ databases">
        <title>Whole genome sequence of Acidisphaera rubrifaciens HS-AP3.</title>
        <authorList>
            <person name="Azuma Y."/>
            <person name="Higashiura N."/>
            <person name="Hirakawa H."/>
            <person name="Matsushita K."/>
        </authorList>
    </citation>
    <scope>NUCLEOTIDE SEQUENCE [LARGE SCALE GENOMIC DNA]</scope>
    <source>
        <strain evidence="7 8">HS-AP3</strain>
    </source>
</reference>
<dbReference type="AlphaFoldDB" id="A0A0D6P7V3"/>
<dbReference type="GO" id="GO:0003677">
    <property type="term" value="F:DNA binding"/>
    <property type="evidence" value="ECO:0007669"/>
    <property type="project" value="UniProtKB-UniRule"/>
</dbReference>
<keyword evidence="1" id="KW-0805">Transcription regulation</keyword>
<evidence type="ECO:0000256" key="2">
    <source>
        <dbReference type="ARBA" id="ARBA00023125"/>
    </source>
</evidence>
<evidence type="ECO:0000313" key="8">
    <source>
        <dbReference type="Proteomes" id="UP000032680"/>
    </source>
</evidence>
<keyword evidence="8" id="KW-1185">Reference proteome</keyword>
<sequence length="212" mass="22674">MKVSRQQAEENREAIVRAASARVREQGLSQMSGAEVAKAVGLTHGALYSHFASKEALVATAIERAYAESVAAFAGLTAEQFVERYLSPEHRDDVGAGCPSAALLSEVQRQPEPIRIAFSDGVTRFARLIGDRLHVDPARDERVLFAFAAMVGGLAIARAIRDQDPATSDAMLRAVASQLKKTVLRRGGRKRSTASAAPRRPGPLSPAKARSG</sequence>
<evidence type="ECO:0000256" key="5">
    <source>
        <dbReference type="SAM" id="MobiDB-lite"/>
    </source>
</evidence>
<name>A0A0D6P7V3_9PROT</name>
<feature type="compositionally biased region" description="Basic residues" evidence="5">
    <location>
        <begin position="182"/>
        <end position="192"/>
    </location>
</feature>
<dbReference type="PROSITE" id="PS50977">
    <property type="entry name" value="HTH_TETR_2"/>
    <property type="match status" value="1"/>
</dbReference>
<organism evidence="7 8">
    <name type="scientific">Acidisphaera rubrifaciens HS-AP3</name>
    <dbReference type="NCBI Taxonomy" id="1231350"/>
    <lineage>
        <taxon>Bacteria</taxon>
        <taxon>Pseudomonadati</taxon>
        <taxon>Pseudomonadota</taxon>
        <taxon>Alphaproteobacteria</taxon>
        <taxon>Acetobacterales</taxon>
        <taxon>Acetobacteraceae</taxon>
        <taxon>Acidisphaera</taxon>
    </lineage>
</organism>
<dbReference type="InterPro" id="IPR036271">
    <property type="entry name" value="Tet_transcr_reg_TetR-rel_C_sf"/>
</dbReference>
<evidence type="ECO:0000313" key="7">
    <source>
        <dbReference type="EMBL" id="GAN77283.1"/>
    </source>
</evidence>
<dbReference type="InterPro" id="IPR009057">
    <property type="entry name" value="Homeodomain-like_sf"/>
</dbReference>
<evidence type="ECO:0000256" key="1">
    <source>
        <dbReference type="ARBA" id="ARBA00023015"/>
    </source>
</evidence>
<dbReference type="PRINTS" id="PR00455">
    <property type="entry name" value="HTHTETR"/>
</dbReference>
<dbReference type="SUPFAM" id="SSF48498">
    <property type="entry name" value="Tetracyclin repressor-like, C-terminal domain"/>
    <property type="match status" value="1"/>
</dbReference>